<accession>A0A1U7N746</accession>
<dbReference type="EMBL" id="MKZS01000001">
    <property type="protein sequence ID" value="OLT61768.1"/>
    <property type="molecule type" value="Genomic_DNA"/>
</dbReference>
<dbReference type="PANTHER" id="PTHR20883:SF48">
    <property type="entry name" value="ECTOINE DIOXYGENASE"/>
    <property type="match status" value="1"/>
</dbReference>
<dbReference type="Gene3D" id="2.60.120.620">
    <property type="entry name" value="q2cbj1_9rhob like domain"/>
    <property type="match status" value="1"/>
</dbReference>
<comment type="caution">
    <text evidence="1">The sequence shown here is derived from an EMBL/GenBank/DDBJ whole genome shotgun (WGS) entry which is preliminary data.</text>
</comment>
<dbReference type="SUPFAM" id="SSF51197">
    <property type="entry name" value="Clavaminate synthase-like"/>
    <property type="match status" value="1"/>
</dbReference>
<gene>
    <name evidence="1" type="ORF">BJP37_24810</name>
</gene>
<dbReference type="GO" id="GO:0016706">
    <property type="term" value="F:2-oxoglutarate-dependent dioxygenase activity"/>
    <property type="evidence" value="ECO:0007669"/>
    <property type="project" value="UniProtKB-ARBA"/>
</dbReference>
<sequence>MIYQPHFLYRLKLVFVFVLVKLKFIQPLLPKSLMDKLPTGWNNYMFWVAFKSGGQKLFFDYYCKMREPASYESKAIVDAEYQLTEEDLHAFHEKGYIGPFDLGYSEEEMERLKEDLVDLATKKESNIFSYTRGDYEIETQQKGNRKGGDINSLSEAEKSVFSKLNTVNRHLESPTLMNLFKNRAITERCAQILGPNLLLWRSYFFHTPSFSSGTPWHQTSTWLSTDMKESLLQPPDVEDLFQVTCWIALTDAPKERSCLKMVSGSRREIYPVKHASQVGQGDRVFGRYGVELDYPIDQQNVNLLEAKAGQAIIFCERTVHASTDNITNKDRWAVVGRIIRPDTRVYTKKMLEEGYDVEILGGKKIKLDKWKAVLLRGEDRFGYNRVLQETSNEQVTLA</sequence>
<name>A0A1U7N746_9CYAN</name>
<proteinExistence type="predicted"/>
<keyword evidence="2" id="KW-1185">Reference proteome</keyword>
<organism evidence="1 2">
    <name type="scientific">Moorena bouillonii PNG</name>
    <dbReference type="NCBI Taxonomy" id="568701"/>
    <lineage>
        <taxon>Bacteria</taxon>
        <taxon>Bacillati</taxon>
        <taxon>Cyanobacteriota</taxon>
        <taxon>Cyanophyceae</taxon>
        <taxon>Coleofasciculales</taxon>
        <taxon>Coleofasciculaceae</taxon>
        <taxon>Moorena</taxon>
    </lineage>
</organism>
<dbReference type="InterPro" id="IPR008775">
    <property type="entry name" value="Phytyl_CoA_dOase-like"/>
</dbReference>
<dbReference type="Proteomes" id="UP000186657">
    <property type="component" value="Unassembled WGS sequence"/>
</dbReference>
<dbReference type="PANTHER" id="PTHR20883">
    <property type="entry name" value="PHYTANOYL-COA DIOXYGENASE DOMAIN CONTAINING 1"/>
    <property type="match status" value="1"/>
</dbReference>
<dbReference type="RefSeq" id="WP_075903170.1">
    <property type="nucleotide sequence ID" value="NZ_MKZS01000001.1"/>
</dbReference>
<evidence type="ECO:0008006" key="3">
    <source>
        <dbReference type="Google" id="ProtNLM"/>
    </source>
</evidence>
<evidence type="ECO:0000313" key="2">
    <source>
        <dbReference type="Proteomes" id="UP000186657"/>
    </source>
</evidence>
<evidence type="ECO:0000313" key="1">
    <source>
        <dbReference type="EMBL" id="OLT61768.1"/>
    </source>
</evidence>
<dbReference type="Pfam" id="PF05721">
    <property type="entry name" value="PhyH"/>
    <property type="match status" value="1"/>
</dbReference>
<dbReference type="AlphaFoldDB" id="A0A1U7N746"/>
<reference evidence="1 2" key="1">
    <citation type="submission" date="2016-10" db="EMBL/GenBank/DDBJ databases">
        <title>Comparative genomics uncovers the prolific and rare metabolic potential of the cyanobacterial genus Moorea.</title>
        <authorList>
            <person name="Leao T."/>
            <person name="Castelao G."/>
            <person name="Korobeynikov A."/>
            <person name="Monroe E.A."/>
            <person name="Podell S."/>
            <person name="Glukhov E."/>
            <person name="Allen E."/>
            <person name="Gerwick W.H."/>
            <person name="Gerwick L."/>
        </authorList>
    </citation>
    <scope>NUCLEOTIDE SEQUENCE [LARGE SCALE GENOMIC DNA]</scope>
    <source>
        <strain evidence="1 2">PNG5-198</strain>
    </source>
</reference>
<dbReference type="GO" id="GO:0005506">
    <property type="term" value="F:iron ion binding"/>
    <property type="evidence" value="ECO:0007669"/>
    <property type="project" value="UniProtKB-ARBA"/>
</dbReference>
<protein>
    <recommendedName>
        <fullName evidence="3">Phytanoyl-CoA dioxygenase</fullName>
    </recommendedName>
</protein>